<protein>
    <submittedName>
        <fullName evidence="2">Uncharacterized protein</fullName>
    </submittedName>
</protein>
<proteinExistence type="predicted"/>
<accession>A0A382KC15</accession>
<dbReference type="AlphaFoldDB" id="A0A382KC15"/>
<feature type="non-terminal residue" evidence="2">
    <location>
        <position position="1"/>
    </location>
</feature>
<dbReference type="EMBL" id="UINC01078826">
    <property type="protein sequence ID" value="SVC20271.1"/>
    <property type="molecule type" value="Genomic_DNA"/>
</dbReference>
<feature type="compositionally biased region" description="Polar residues" evidence="1">
    <location>
        <begin position="12"/>
        <end position="21"/>
    </location>
</feature>
<gene>
    <name evidence="2" type="ORF">METZ01_LOCUS273125</name>
</gene>
<evidence type="ECO:0000313" key="2">
    <source>
        <dbReference type="EMBL" id="SVC20271.1"/>
    </source>
</evidence>
<evidence type="ECO:0000256" key="1">
    <source>
        <dbReference type="SAM" id="MobiDB-lite"/>
    </source>
</evidence>
<reference evidence="2" key="1">
    <citation type="submission" date="2018-05" db="EMBL/GenBank/DDBJ databases">
        <authorList>
            <person name="Lanie J.A."/>
            <person name="Ng W.-L."/>
            <person name="Kazmierczak K.M."/>
            <person name="Andrzejewski T.M."/>
            <person name="Davidsen T.M."/>
            <person name="Wayne K.J."/>
            <person name="Tettelin H."/>
            <person name="Glass J.I."/>
            <person name="Rusch D."/>
            <person name="Podicherti R."/>
            <person name="Tsui H.-C.T."/>
            <person name="Winkler M.E."/>
        </authorList>
    </citation>
    <scope>NUCLEOTIDE SEQUENCE</scope>
</reference>
<name>A0A382KC15_9ZZZZ</name>
<feature type="region of interest" description="Disordered" evidence="1">
    <location>
        <begin position="1"/>
        <end position="30"/>
    </location>
</feature>
<organism evidence="2">
    <name type="scientific">marine metagenome</name>
    <dbReference type="NCBI Taxonomy" id="408172"/>
    <lineage>
        <taxon>unclassified sequences</taxon>
        <taxon>metagenomes</taxon>
        <taxon>ecological metagenomes</taxon>
    </lineage>
</organism>
<sequence>NPGGAPIESARAATSNHTAPQQPVAGGLTPGPVDALKRDATFYNNIRELRQDFTQSNIVVADRKNSLPKAVLVNFQVQRTGNQVRVVDQDGSVYTGNVINEEQYSSGAEDKVAPAKLSVVKRAGAPGAPRAPALALPAPEAQRNRIVSRGQFYFRVQGFNRTLRKEVVLEATLDSPPEKPVASGKQRTALKSKVRAKENEQLKTAVDEVKKELSDQRLQAVGNLQTMRVLGNARIEKANYAVDAYIQQSVSPIKAIIKPAPAGEK</sequence>